<dbReference type="Pfam" id="PF11954">
    <property type="entry name" value="DUF3471"/>
    <property type="match status" value="1"/>
</dbReference>
<dbReference type="PANTHER" id="PTHR46825">
    <property type="entry name" value="D-ALANYL-D-ALANINE-CARBOXYPEPTIDASE/ENDOPEPTIDASE AMPH"/>
    <property type="match status" value="1"/>
</dbReference>
<evidence type="ECO:0000313" key="4">
    <source>
        <dbReference type="EMBL" id="ANY80560.1"/>
    </source>
</evidence>
<name>A0A1B2EKQ1_9HYPH</name>
<keyword evidence="1" id="KW-0732">Signal</keyword>
<dbReference type="Gene3D" id="3.40.710.10">
    <property type="entry name" value="DD-peptidase/beta-lactamase superfamily"/>
    <property type="match status" value="1"/>
</dbReference>
<dbReference type="EMBL" id="CP016616">
    <property type="protein sequence ID" value="ANY80560.1"/>
    <property type="molecule type" value="Genomic_DNA"/>
</dbReference>
<accession>A0A1B2EKQ1</accession>
<organism evidence="4">
    <name type="scientific">Microvirga ossetica</name>
    <dbReference type="NCBI Taxonomy" id="1882682"/>
    <lineage>
        <taxon>Bacteria</taxon>
        <taxon>Pseudomonadati</taxon>
        <taxon>Pseudomonadota</taxon>
        <taxon>Alphaproteobacteria</taxon>
        <taxon>Hyphomicrobiales</taxon>
        <taxon>Methylobacteriaceae</taxon>
        <taxon>Microvirga</taxon>
    </lineage>
</organism>
<keyword evidence="4" id="KW-0378">Hydrolase</keyword>
<dbReference type="InterPro" id="IPR021860">
    <property type="entry name" value="Peptidase_S12_Pab87-rel_C"/>
</dbReference>
<dbReference type="Gene3D" id="2.40.128.600">
    <property type="match status" value="1"/>
</dbReference>
<dbReference type="InterPro" id="IPR012338">
    <property type="entry name" value="Beta-lactam/transpept-like"/>
</dbReference>
<evidence type="ECO:0000259" key="2">
    <source>
        <dbReference type="Pfam" id="PF00144"/>
    </source>
</evidence>
<protein>
    <submittedName>
        <fullName evidence="4">Serine hydrolase</fullName>
    </submittedName>
</protein>
<gene>
    <name evidence="4" type="ORF">BB934_21945</name>
</gene>
<sequence length="519" mass="55790">MRTWTGLVLRRGRLFVMAAGMAFLPGVAEAQTIQRERITNALPRLEAMIDRIIAAKEVPGLSIAIIHDDEVVYRKGFGLREIGKPDMVGADTVFQIASLSKPVSSTVVAALVSEGIISWDSRLADIDPAFRLAEAYPTSMITIRDLFAHRSGLPGGAGDDLEEIGYGRDEILQRLRLLRPASSFRSAYAYSNFGLTAGAVAAAKPTGRSWEDVAEEKLFRPLRMTSTSSRHADFLARPDRAALHIRDNGGWAAKVRRNPDPQAPAGGVSSTVGDLANWARLELGRGMFDGKRLIAVNALDQTHEPLMSRGPNPVTQAQSFYGLGWNVEFGRHGLTWGHAGAFSTGARSLVTLYPKSGLGIVVLSNAFPTGVPEGVSDSFADMVFDGEVSTDWVTAWDKAYAGLFGPAIGAAKATYAKPPVPRSPPLAPEAYEGRYANPYVGEAIVKREAGGLVLKVGPGEGQTTALHHFDRDLFLTYPGTDMPEMPSEVRFSIGPDSRATAVTIDFLDGSGVGTLRRAP</sequence>
<feature type="signal peptide" evidence="1">
    <location>
        <begin position="1"/>
        <end position="30"/>
    </location>
</feature>
<dbReference type="GO" id="GO:0016787">
    <property type="term" value="F:hydrolase activity"/>
    <property type="evidence" value="ECO:0007669"/>
    <property type="project" value="UniProtKB-KW"/>
</dbReference>
<dbReference type="AlphaFoldDB" id="A0A1B2EKQ1"/>
<feature type="chain" id="PRO_5008536232" evidence="1">
    <location>
        <begin position="31"/>
        <end position="519"/>
    </location>
</feature>
<dbReference type="SUPFAM" id="SSF56601">
    <property type="entry name" value="beta-lactamase/transpeptidase-like"/>
    <property type="match status" value="1"/>
</dbReference>
<dbReference type="KEGG" id="moc:BB934_21945"/>
<feature type="domain" description="Beta-lactamase-related" evidence="2">
    <location>
        <begin position="46"/>
        <end position="371"/>
    </location>
</feature>
<evidence type="ECO:0000259" key="3">
    <source>
        <dbReference type="Pfam" id="PF11954"/>
    </source>
</evidence>
<proteinExistence type="predicted"/>
<dbReference type="InterPro" id="IPR001466">
    <property type="entry name" value="Beta-lactam-related"/>
</dbReference>
<dbReference type="InterPro" id="IPR050491">
    <property type="entry name" value="AmpC-like"/>
</dbReference>
<dbReference type="PANTHER" id="PTHR46825:SF15">
    <property type="entry name" value="BETA-LACTAMASE-RELATED DOMAIN-CONTAINING PROTEIN"/>
    <property type="match status" value="1"/>
</dbReference>
<reference evidence="4" key="1">
    <citation type="submission" date="2016-07" db="EMBL/GenBank/DDBJ databases">
        <title>Microvirga ossetica sp. nov. a new species of rhizobia isolated from root nodules of the legume species Vicia alpestris Steven originated from North Ossetia region in the Caucasus.</title>
        <authorList>
            <person name="Safronova V.I."/>
            <person name="Kuznetsova I.G."/>
            <person name="Sazanova A.L."/>
            <person name="Belimov A."/>
            <person name="Andronov E."/>
            <person name="Osledkin Y.S."/>
            <person name="Onishchuk O.P."/>
            <person name="Kurchak O.N."/>
            <person name="Shaposhnikov A.I."/>
            <person name="Willems A."/>
            <person name="Tikhonovich I.A."/>
        </authorList>
    </citation>
    <scope>NUCLEOTIDE SEQUENCE [LARGE SCALE GENOMIC DNA]</scope>
    <source>
        <strain evidence="4">V5/3M</strain>
    </source>
</reference>
<evidence type="ECO:0000256" key="1">
    <source>
        <dbReference type="SAM" id="SignalP"/>
    </source>
</evidence>
<dbReference type="Pfam" id="PF00144">
    <property type="entry name" value="Beta-lactamase"/>
    <property type="match status" value="1"/>
</dbReference>
<feature type="domain" description="Peptidase S12 Pab87-related C-terminal" evidence="3">
    <location>
        <begin position="418"/>
        <end position="505"/>
    </location>
</feature>